<proteinExistence type="predicted"/>
<protein>
    <submittedName>
        <fullName evidence="8">NUDIX domain-containing protein</fullName>
    </submittedName>
</protein>
<comment type="caution">
    <text evidence="8">The sequence shown here is derived from an EMBL/GenBank/DDBJ whole genome shotgun (WGS) entry which is preliminary data.</text>
</comment>
<comment type="cofactor">
    <cofactor evidence="1">
        <name>Mn(2+)</name>
        <dbReference type="ChEBI" id="CHEBI:29035"/>
    </cofactor>
</comment>
<feature type="domain" description="Nudix hydrolase" evidence="7">
    <location>
        <begin position="32"/>
        <end position="192"/>
    </location>
</feature>
<evidence type="ECO:0000256" key="6">
    <source>
        <dbReference type="ARBA" id="ARBA00023211"/>
    </source>
</evidence>
<evidence type="ECO:0000256" key="2">
    <source>
        <dbReference type="ARBA" id="ARBA00001946"/>
    </source>
</evidence>
<dbReference type="AlphaFoldDB" id="A0A2N3YI90"/>
<dbReference type="PANTHER" id="PTHR12318">
    <property type="entry name" value="TESTOSTERONE-REGULATED PROTEIN RP2"/>
    <property type="match status" value="1"/>
</dbReference>
<dbReference type="InterPro" id="IPR000086">
    <property type="entry name" value="NUDIX_hydrolase_dom"/>
</dbReference>
<keyword evidence="3" id="KW-0479">Metal-binding</keyword>
<comment type="cofactor">
    <cofactor evidence="2">
        <name>Mg(2+)</name>
        <dbReference type="ChEBI" id="CHEBI:18420"/>
    </cofactor>
</comment>
<evidence type="ECO:0000313" key="9">
    <source>
        <dbReference type="Proteomes" id="UP000233781"/>
    </source>
</evidence>
<evidence type="ECO:0000256" key="5">
    <source>
        <dbReference type="ARBA" id="ARBA00022842"/>
    </source>
</evidence>
<keyword evidence="9" id="KW-1185">Reference proteome</keyword>
<dbReference type="InterPro" id="IPR015797">
    <property type="entry name" value="NUDIX_hydrolase-like_dom_sf"/>
</dbReference>
<gene>
    <name evidence="8" type="ORF">ATL31_1350</name>
</gene>
<sequence>MSGEVLRVPLRGGLRATADAWLARGADAEVAEPRPAATVMLVRDGASGPEVYVQRRVSTMAFAPSMVVFPGGRVDPADHTLDPTTPGLADLAAHMGVTPEAAAPFVAAALREVEEECGVRVTAADLRGRGHWVTPAFEPRRYDTWILAAAMPEGQEAAETSGESDGHGWVHPADALRRAAAGEVRMMPPQVWALEALREFADVEAFLADRPQIARVAPVLEVDPDGTPVLVTALP</sequence>
<dbReference type="GO" id="GO:0046872">
    <property type="term" value="F:metal ion binding"/>
    <property type="evidence" value="ECO:0007669"/>
    <property type="project" value="UniProtKB-KW"/>
</dbReference>
<accession>A0A2N3YI90</accession>
<keyword evidence="6" id="KW-0464">Manganese</keyword>
<keyword evidence="4" id="KW-0378">Hydrolase</keyword>
<evidence type="ECO:0000256" key="4">
    <source>
        <dbReference type="ARBA" id="ARBA00022801"/>
    </source>
</evidence>
<evidence type="ECO:0000313" key="8">
    <source>
        <dbReference type="EMBL" id="PKW26538.1"/>
    </source>
</evidence>
<dbReference type="EMBL" id="PJNE01000001">
    <property type="protein sequence ID" value="PKW26538.1"/>
    <property type="molecule type" value="Genomic_DNA"/>
</dbReference>
<dbReference type="Pfam" id="PF00293">
    <property type="entry name" value="NUDIX"/>
    <property type="match status" value="1"/>
</dbReference>
<dbReference type="Proteomes" id="UP000233781">
    <property type="component" value="Unassembled WGS sequence"/>
</dbReference>
<evidence type="ECO:0000259" key="7">
    <source>
        <dbReference type="PROSITE" id="PS51462"/>
    </source>
</evidence>
<dbReference type="SUPFAM" id="SSF55811">
    <property type="entry name" value="Nudix"/>
    <property type="match status" value="1"/>
</dbReference>
<name>A0A2N3YI90_9MICO</name>
<evidence type="ECO:0000256" key="3">
    <source>
        <dbReference type="ARBA" id="ARBA00022723"/>
    </source>
</evidence>
<reference evidence="8 9" key="1">
    <citation type="submission" date="2017-12" db="EMBL/GenBank/DDBJ databases">
        <title>Sequencing the genomes of 1000 Actinobacteria strains.</title>
        <authorList>
            <person name="Klenk H.-P."/>
        </authorList>
    </citation>
    <scope>NUCLEOTIDE SEQUENCE [LARGE SCALE GENOMIC DNA]</scope>
    <source>
        <strain evidence="8 9">DSM 12806</strain>
    </source>
</reference>
<dbReference type="Gene3D" id="3.90.79.10">
    <property type="entry name" value="Nucleoside Triphosphate Pyrophosphohydrolase"/>
    <property type="match status" value="1"/>
</dbReference>
<organism evidence="8 9">
    <name type="scientific">Phycicoccus duodecadis</name>
    <dbReference type="NCBI Taxonomy" id="173053"/>
    <lineage>
        <taxon>Bacteria</taxon>
        <taxon>Bacillati</taxon>
        <taxon>Actinomycetota</taxon>
        <taxon>Actinomycetes</taxon>
        <taxon>Micrococcales</taxon>
        <taxon>Intrasporangiaceae</taxon>
        <taxon>Phycicoccus</taxon>
    </lineage>
</organism>
<dbReference type="PROSITE" id="PS51462">
    <property type="entry name" value="NUDIX"/>
    <property type="match status" value="1"/>
</dbReference>
<dbReference type="PANTHER" id="PTHR12318:SF0">
    <property type="entry name" value="ACYL-COENZYME A DIPHOSPHATASE NUDT19"/>
    <property type="match status" value="1"/>
</dbReference>
<evidence type="ECO:0000256" key="1">
    <source>
        <dbReference type="ARBA" id="ARBA00001936"/>
    </source>
</evidence>
<dbReference type="GO" id="GO:0016818">
    <property type="term" value="F:hydrolase activity, acting on acid anhydrides, in phosphorus-containing anhydrides"/>
    <property type="evidence" value="ECO:0007669"/>
    <property type="project" value="InterPro"/>
</dbReference>
<keyword evidence="5" id="KW-0460">Magnesium</keyword>
<dbReference type="InterPro" id="IPR039121">
    <property type="entry name" value="NUDT19"/>
</dbReference>
<dbReference type="CDD" id="cd18870">
    <property type="entry name" value="NUDIX_AcylCoAdiphos_Nudt19"/>
    <property type="match status" value="1"/>
</dbReference>